<dbReference type="InterPro" id="IPR001867">
    <property type="entry name" value="OmpR/PhoB-type_DNA-bd"/>
</dbReference>
<comment type="caution">
    <text evidence="10">The sequence shown here is derived from an EMBL/GenBank/DDBJ whole genome shotgun (WGS) entry which is preliminary data.</text>
</comment>
<gene>
    <name evidence="10" type="ORF">NSK11_contig00110-0030</name>
</gene>
<evidence type="ECO:0000259" key="8">
    <source>
        <dbReference type="PROSITE" id="PS50110"/>
    </source>
</evidence>
<dbReference type="SMART" id="SM00448">
    <property type="entry name" value="REC"/>
    <property type="match status" value="1"/>
</dbReference>
<protein>
    <recommendedName>
        <fullName evidence="12">DNA-binding response regulator</fullName>
    </recommendedName>
</protein>
<dbReference type="SMART" id="SM00862">
    <property type="entry name" value="Trans_reg_C"/>
    <property type="match status" value="1"/>
</dbReference>
<dbReference type="PROSITE" id="PS51755">
    <property type="entry name" value="OMPR_PHOB"/>
    <property type="match status" value="1"/>
</dbReference>
<dbReference type="PANTHER" id="PTHR48111">
    <property type="entry name" value="REGULATOR OF RPOS"/>
    <property type="match status" value="1"/>
</dbReference>
<feature type="domain" description="OmpR/PhoB-type" evidence="9">
    <location>
        <begin position="140"/>
        <end position="237"/>
    </location>
</feature>
<evidence type="ECO:0000256" key="1">
    <source>
        <dbReference type="ARBA" id="ARBA00022553"/>
    </source>
</evidence>
<dbReference type="AlphaFoldDB" id="A0ABC9Z1G1"/>
<evidence type="ECO:0000256" key="2">
    <source>
        <dbReference type="ARBA" id="ARBA00023012"/>
    </source>
</evidence>
<dbReference type="Pfam" id="PF00072">
    <property type="entry name" value="Response_reg"/>
    <property type="match status" value="1"/>
</dbReference>
<evidence type="ECO:0000313" key="10">
    <source>
        <dbReference type="EMBL" id="GAP31323.1"/>
    </source>
</evidence>
<keyword evidence="5" id="KW-0804">Transcription</keyword>
<keyword evidence="2" id="KW-0902">Two-component regulatory system</keyword>
<evidence type="ECO:0000256" key="7">
    <source>
        <dbReference type="PROSITE-ProRule" id="PRU01091"/>
    </source>
</evidence>
<evidence type="ECO:0000256" key="5">
    <source>
        <dbReference type="ARBA" id="ARBA00023163"/>
    </source>
</evidence>
<feature type="domain" description="Response regulatory" evidence="8">
    <location>
        <begin position="14"/>
        <end position="128"/>
    </location>
</feature>
<dbReference type="InterPro" id="IPR011006">
    <property type="entry name" value="CheY-like_superfamily"/>
</dbReference>
<dbReference type="GO" id="GO:0000160">
    <property type="term" value="P:phosphorelay signal transduction system"/>
    <property type="evidence" value="ECO:0007669"/>
    <property type="project" value="UniProtKB-KW"/>
</dbReference>
<dbReference type="InterPro" id="IPR036388">
    <property type="entry name" value="WH-like_DNA-bd_sf"/>
</dbReference>
<reference evidence="10 11" key="2">
    <citation type="journal article" date="2016" name="Genome Announc.">
        <title>Draft Genome Sequence of Erythromycin- and Oxytetracycline-Sensitive Nocardia seriolae Strain U-1 (NBRC 110359).</title>
        <authorList>
            <person name="Imajoh M."/>
            <person name="Sukeda M."/>
            <person name="Shimizu M."/>
            <person name="Yamane J."/>
            <person name="Ohnishi K."/>
            <person name="Oshima S."/>
        </authorList>
    </citation>
    <scope>NUCLEOTIDE SEQUENCE [LARGE SCALE GENOMIC DNA]</scope>
    <source>
        <strain evidence="10 11">U-1</strain>
    </source>
</reference>
<dbReference type="Proteomes" id="UP000037179">
    <property type="component" value="Unassembled WGS sequence"/>
</dbReference>
<dbReference type="InterPro" id="IPR001789">
    <property type="entry name" value="Sig_transdc_resp-reg_receiver"/>
</dbReference>
<dbReference type="CDD" id="cd00383">
    <property type="entry name" value="trans_reg_C"/>
    <property type="match status" value="1"/>
</dbReference>
<keyword evidence="1 6" id="KW-0597">Phosphoprotein</keyword>
<keyword evidence="3" id="KW-0805">Transcription regulation</keyword>
<dbReference type="EMBL" id="BBYQ01000110">
    <property type="protein sequence ID" value="GAP31323.1"/>
    <property type="molecule type" value="Genomic_DNA"/>
</dbReference>
<proteinExistence type="predicted"/>
<dbReference type="SUPFAM" id="SSF52172">
    <property type="entry name" value="CheY-like"/>
    <property type="match status" value="1"/>
</dbReference>
<keyword evidence="4 7" id="KW-0238">DNA-binding</keyword>
<evidence type="ECO:0000259" key="9">
    <source>
        <dbReference type="PROSITE" id="PS51755"/>
    </source>
</evidence>
<evidence type="ECO:0008006" key="12">
    <source>
        <dbReference type="Google" id="ProtNLM"/>
    </source>
</evidence>
<accession>A0ABC9Z1G1</accession>
<dbReference type="PROSITE" id="PS50110">
    <property type="entry name" value="RESPONSE_REGULATORY"/>
    <property type="match status" value="1"/>
</dbReference>
<reference evidence="11" key="1">
    <citation type="submission" date="2015-07" db="EMBL/GenBank/DDBJ databases">
        <title>Nocardia seriolae U-1 whole genome shotgun sequence.</title>
        <authorList>
            <person name="Imajoh M."/>
            <person name="Fukumoto Y."/>
            <person name="Sukeda M."/>
            <person name="Yamane J."/>
            <person name="Yamasaki K."/>
            <person name="Shimizu M."/>
            <person name="Ohnishi K."/>
            <person name="Oshima S."/>
        </authorList>
    </citation>
    <scope>NUCLEOTIDE SEQUENCE [LARGE SCALE GENOMIC DNA]</scope>
    <source>
        <strain evidence="11">U-1</strain>
    </source>
</reference>
<evidence type="ECO:0000256" key="6">
    <source>
        <dbReference type="PROSITE-ProRule" id="PRU00169"/>
    </source>
</evidence>
<dbReference type="Gene3D" id="1.10.10.10">
    <property type="entry name" value="Winged helix-like DNA-binding domain superfamily/Winged helix DNA-binding domain"/>
    <property type="match status" value="1"/>
</dbReference>
<dbReference type="FunFam" id="1.10.10.10:FF:000005">
    <property type="entry name" value="Two-component system response regulator"/>
    <property type="match status" value="1"/>
</dbReference>
<keyword evidence="11" id="KW-1185">Reference proteome</keyword>
<evidence type="ECO:0000313" key="11">
    <source>
        <dbReference type="Proteomes" id="UP000037179"/>
    </source>
</evidence>
<feature type="modified residue" description="4-aspartylphosphate" evidence="6">
    <location>
        <position position="63"/>
    </location>
</feature>
<dbReference type="Pfam" id="PF00486">
    <property type="entry name" value="Trans_reg_C"/>
    <property type="match status" value="1"/>
</dbReference>
<dbReference type="GO" id="GO:0003677">
    <property type="term" value="F:DNA binding"/>
    <property type="evidence" value="ECO:0007669"/>
    <property type="project" value="UniProtKB-UniRule"/>
</dbReference>
<dbReference type="Gene3D" id="6.10.250.690">
    <property type="match status" value="1"/>
</dbReference>
<organism evidence="10 11">
    <name type="scientific">Nocardia seriolae</name>
    <dbReference type="NCBI Taxonomy" id="37332"/>
    <lineage>
        <taxon>Bacteria</taxon>
        <taxon>Bacillati</taxon>
        <taxon>Actinomycetota</taxon>
        <taxon>Actinomycetes</taxon>
        <taxon>Mycobacteriales</taxon>
        <taxon>Nocardiaceae</taxon>
        <taxon>Nocardia</taxon>
    </lineage>
</organism>
<dbReference type="InterPro" id="IPR039420">
    <property type="entry name" value="WalR-like"/>
</dbReference>
<sequence length="254" mass="28304">MAIVTDRIAPDAASVLVVDDEPYILDLLCSALRLSGFDVAAADSGRAALEAATRRPPDVMILDVILPDLDGFTVAKRLREQGSEVPVLFLTARDAVEDRIAGLRAGGDDYVSKPFSLEEVVLRLHAILRRTNKPDADELPNRLRFADLELDAATHQVHRAGEQIWLSATEFKLLHYLMLNAGKVVSKRQILDRVWQAEDGRADRVVETFVSQLRRKVDTDHAPLIHTVRGVGYTLRESDRRSAEAQTRSRKPLP</sequence>
<evidence type="ECO:0000256" key="3">
    <source>
        <dbReference type="ARBA" id="ARBA00023015"/>
    </source>
</evidence>
<evidence type="ECO:0000256" key="4">
    <source>
        <dbReference type="ARBA" id="ARBA00023125"/>
    </source>
</evidence>
<dbReference type="PANTHER" id="PTHR48111:SF28">
    <property type="entry name" value="TRANSCRIPTIONAL REGULATORY PROTEIN TCRX-RELATED"/>
    <property type="match status" value="1"/>
</dbReference>
<dbReference type="Gene3D" id="3.40.50.2300">
    <property type="match status" value="1"/>
</dbReference>
<feature type="DNA-binding region" description="OmpR/PhoB-type" evidence="7">
    <location>
        <begin position="140"/>
        <end position="237"/>
    </location>
</feature>
<name>A0ABC9Z1G1_9NOCA</name>